<evidence type="ECO:0000256" key="2">
    <source>
        <dbReference type="ARBA" id="ARBA00022723"/>
    </source>
</evidence>
<evidence type="ECO:0000256" key="1">
    <source>
        <dbReference type="ARBA" id="ARBA00022485"/>
    </source>
</evidence>
<feature type="binding site" evidence="5">
    <location>
        <position position="269"/>
    </location>
    <ligand>
        <name>dimethylallyl diphosphate</name>
        <dbReference type="ChEBI" id="CHEBI:57623"/>
    </ligand>
</feature>
<comment type="function">
    <text evidence="5">Catalyzes the conversion of 1-hydroxy-2-methyl-2-(E)-butenyl 4-diphosphate (HMBPP) into a mixture of isopentenyl diphosphate (IPP) and dimethylallyl diphosphate (DMAPP). Acts in the terminal step of the DOXP/MEP pathway for isoprenoid precursor biosynthesis.</text>
</comment>
<name>A0A3N0I562_9FIRM</name>
<feature type="active site" description="Proton donor" evidence="5">
    <location>
        <position position="134"/>
    </location>
</feature>
<gene>
    <name evidence="5 6" type="primary">ispH</name>
    <name evidence="6" type="ORF">EDX97_04065</name>
</gene>
<dbReference type="GO" id="GO:0051539">
    <property type="term" value="F:4 iron, 4 sulfur cluster binding"/>
    <property type="evidence" value="ECO:0007669"/>
    <property type="project" value="UniProtKB-UniRule"/>
</dbReference>
<feature type="binding site" evidence="5">
    <location>
        <position position="269"/>
    </location>
    <ligand>
        <name>(2E)-4-hydroxy-3-methylbut-2-enyl diphosphate</name>
        <dbReference type="ChEBI" id="CHEBI:128753"/>
    </ligand>
</feature>
<dbReference type="CDD" id="cd13944">
    <property type="entry name" value="lytB_ispH"/>
    <property type="match status" value="1"/>
</dbReference>
<dbReference type="OrthoDB" id="9777362at2"/>
<dbReference type="Proteomes" id="UP000276568">
    <property type="component" value="Unassembled WGS sequence"/>
</dbReference>
<keyword evidence="5 6" id="KW-0560">Oxidoreductase</keyword>
<dbReference type="GO" id="GO:0016114">
    <property type="term" value="P:terpenoid biosynthetic process"/>
    <property type="evidence" value="ECO:0007669"/>
    <property type="project" value="UniProtKB-UniRule"/>
</dbReference>
<evidence type="ECO:0000256" key="4">
    <source>
        <dbReference type="ARBA" id="ARBA00023014"/>
    </source>
</evidence>
<feature type="binding site" evidence="5">
    <location>
        <position position="42"/>
    </location>
    <ligand>
        <name>(2E)-4-hydroxy-3-methylbut-2-enyl diphosphate</name>
        <dbReference type="ChEBI" id="CHEBI:128753"/>
    </ligand>
</feature>
<feature type="binding site" evidence="5">
    <location>
        <position position="104"/>
    </location>
    <ligand>
        <name>[4Fe-4S] cluster</name>
        <dbReference type="ChEBI" id="CHEBI:49883"/>
    </ligand>
</feature>
<dbReference type="RefSeq" id="WP_128519896.1">
    <property type="nucleotide sequence ID" value="NZ_CAUWBR010000017.1"/>
</dbReference>
<feature type="binding site" evidence="5">
    <location>
        <position position="12"/>
    </location>
    <ligand>
        <name>[4Fe-4S] cluster</name>
        <dbReference type="ChEBI" id="CHEBI:49883"/>
    </ligand>
</feature>
<feature type="binding site" evidence="5">
    <location>
        <position position="269"/>
    </location>
    <ligand>
        <name>isopentenyl diphosphate</name>
        <dbReference type="ChEBI" id="CHEBI:128769"/>
    </ligand>
</feature>
<dbReference type="EMBL" id="RJQC01000001">
    <property type="protein sequence ID" value="RNM31736.1"/>
    <property type="molecule type" value="Genomic_DNA"/>
</dbReference>
<dbReference type="Gene3D" id="3.40.1010.20">
    <property type="entry name" value="4-hydroxy-3-methylbut-2-enyl diphosphate reductase, catalytic domain"/>
    <property type="match status" value="2"/>
</dbReference>
<comment type="caution">
    <text evidence="6">The sequence shown here is derived from an EMBL/GenBank/DDBJ whole genome shotgun (WGS) entry which is preliminary data.</text>
</comment>
<feature type="binding site" evidence="5">
    <location>
        <position position="167"/>
    </location>
    <ligand>
        <name>(2E)-4-hydroxy-3-methylbut-2-enyl diphosphate</name>
        <dbReference type="ChEBI" id="CHEBI:128753"/>
    </ligand>
</feature>
<feature type="binding site" evidence="5">
    <location>
        <position position="224"/>
    </location>
    <ligand>
        <name>(2E)-4-hydroxy-3-methylbut-2-enyl diphosphate</name>
        <dbReference type="ChEBI" id="CHEBI:128753"/>
    </ligand>
</feature>
<keyword evidence="1 5" id="KW-0004">4Fe-4S</keyword>
<accession>A0A3N0I562</accession>
<comment type="pathway">
    <text evidence="5">Isoprenoid biosynthesis; isopentenyl diphosphate biosynthesis via DXP pathway; isopentenyl diphosphate from 1-deoxy-D-xylulose 5-phosphate: step 6/6.</text>
</comment>
<keyword evidence="2 5" id="KW-0479">Metal-binding</keyword>
<feature type="binding site" evidence="5">
    <location>
        <position position="82"/>
    </location>
    <ligand>
        <name>dimethylallyl diphosphate</name>
        <dbReference type="ChEBI" id="CHEBI:57623"/>
    </ligand>
</feature>
<keyword evidence="4 5" id="KW-0411">Iron-sulfur</keyword>
<evidence type="ECO:0000256" key="3">
    <source>
        <dbReference type="ARBA" id="ARBA00023004"/>
    </source>
</evidence>
<dbReference type="Gene3D" id="3.40.50.11270">
    <property type="match status" value="1"/>
</dbReference>
<dbReference type="InterPro" id="IPR003451">
    <property type="entry name" value="LytB/IspH"/>
</dbReference>
<dbReference type="GO" id="GO:0050992">
    <property type="term" value="P:dimethylallyl diphosphate biosynthetic process"/>
    <property type="evidence" value="ECO:0007669"/>
    <property type="project" value="UniProtKB-UniRule"/>
</dbReference>
<comment type="pathway">
    <text evidence="5">Isoprenoid biosynthesis; dimethylallyl diphosphate biosynthesis; dimethylallyl diphosphate from (2E)-4-hydroxy-3-methylbutenyl diphosphate: step 1/1.</text>
</comment>
<feature type="binding site" evidence="5">
    <location>
        <position position="132"/>
    </location>
    <ligand>
        <name>isopentenyl diphosphate</name>
        <dbReference type="ChEBI" id="CHEBI:128769"/>
    </ligand>
</feature>
<dbReference type="NCBIfam" id="TIGR00216">
    <property type="entry name" value="ispH_lytB"/>
    <property type="match status" value="1"/>
</dbReference>
<comment type="caution">
    <text evidence="5">Lacks conserved residue(s) required for the propagation of feature annotation.</text>
</comment>
<dbReference type="PANTHER" id="PTHR30426">
    <property type="entry name" value="4-HYDROXY-3-METHYLBUT-2-ENYL DIPHOSPHATE REDUCTASE"/>
    <property type="match status" value="1"/>
</dbReference>
<dbReference type="GO" id="GO:0046872">
    <property type="term" value="F:metal ion binding"/>
    <property type="evidence" value="ECO:0007669"/>
    <property type="project" value="UniProtKB-KW"/>
</dbReference>
<keyword evidence="7" id="KW-1185">Reference proteome</keyword>
<comment type="cofactor">
    <cofactor evidence="5">
        <name>[4Fe-4S] cluster</name>
        <dbReference type="ChEBI" id="CHEBI:49883"/>
    </cofactor>
    <text evidence="5">Binds 1 [4Fe-4S] cluster per subunit.</text>
</comment>
<reference evidence="6 7" key="1">
    <citation type="submission" date="2018-11" db="EMBL/GenBank/DDBJ databases">
        <title>Clostridium sp. nov., a member of the family Erysipelotrichaceae isolated from pig faeces.</title>
        <authorList>
            <person name="Chang Y.-H."/>
        </authorList>
    </citation>
    <scope>NUCLEOTIDE SEQUENCE [LARGE SCALE GENOMIC DNA]</scope>
    <source>
        <strain evidence="6 7">YH-panp20</strain>
    </source>
</reference>
<evidence type="ECO:0000313" key="6">
    <source>
        <dbReference type="EMBL" id="RNM31736.1"/>
    </source>
</evidence>
<feature type="binding site" evidence="5">
    <location>
        <position position="42"/>
    </location>
    <ligand>
        <name>dimethylallyl diphosphate</name>
        <dbReference type="ChEBI" id="CHEBI:57623"/>
    </ligand>
</feature>
<feature type="binding site" evidence="5">
    <location>
        <position position="224"/>
    </location>
    <ligand>
        <name>dimethylallyl diphosphate</name>
        <dbReference type="ChEBI" id="CHEBI:57623"/>
    </ligand>
</feature>
<evidence type="ECO:0000313" key="7">
    <source>
        <dbReference type="Proteomes" id="UP000276568"/>
    </source>
</evidence>
<feature type="binding site" evidence="5">
    <location>
        <position position="226"/>
    </location>
    <ligand>
        <name>isopentenyl diphosphate</name>
        <dbReference type="ChEBI" id="CHEBI:128769"/>
    </ligand>
</feature>
<feature type="binding site" evidence="5">
    <location>
        <position position="226"/>
    </location>
    <ligand>
        <name>dimethylallyl diphosphate</name>
        <dbReference type="ChEBI" id="CHEBI:57623"/>
    </ligand>
</feature>
<dbReference type="GO" id="GO:0019288">
    <property type="term" value="P:isopentenyl diphosphate biosynthetic process, methylerythritol 4-phosphate pathway"/>
    <property type="evidence" value="ECO:0007669"/>
    <property type="project" value="UniProtKB-UniRule"/>
</dbReference>
<comment type="catalytic activity">
    <reaction evidence="5">
        <text>dimethylallyl diphosphate + 2 oxidized [2Fe-2S]-[ferredoxin] + H2O = (2E)-4-hydroxy-3-methylbut-2-enyl diphosphate + 2 reduced [2Fe-2S]-[ferredoxin] + 2 H(+)</text>
        <dbReference type="Rhea" id="RHEA:24825"/>
        <dbReference type="Rhea" id="RHEA-COMP:10000"/>
        <dbReference type="Rhea" id="RHEA-COMP:10001"/>
        <dbReference type="ChEBI" id="CHEBI:15377"/>
        <dbReference type="ChEBI" id="CHEBI:15378"/>
        <dbReference type="ChEBI" id="CHEBI:33737"/>
        <dbReference type="ChEBI" id="CHEBI:33738"/>
        <dbReference type="ChEBI" id="CHEBI:57623"/>
        <dbReference type="ChEBI" id="CHEBI:128753"/>
        <dbReference type="EC" id="1.17.7.4"/>
    </reaction>
</comment>
<feature type="binding site" evidence="5">
    <location>
        <position position="82"/>
    </location>
    <ligand>
        <name>isopentenyl diphosphate</name>
        <dbReference type="ChEBI" id="CHEBI:128769"/>
    </ligand>
</feature>
<dbReference type="UniPathway" id="UPA00056">
    <property type="reaction ID" value="UER00097"/>
</dbReference>
<dbReference type="EC" id="1.17.7.4" evidence="5"/>
<feature type="binding site" evidence="5">
    <location>
        <position position="82"/>
    </location>
    <ligand>
        <name>(2E)-4-hydroxy-3-methylbut-2-enyl diphosphate</name>
        <dbReference type="ChEBI" id="CHEBI:128753"/>
    </ligand>
</feature>
<feature type="binding site" evidence="5">
    <location>
        <position position="132"/>
    </location>
    <ligand>
        <name>dimethylallyl diphosphate</name>
        <dbReference type="ChEBI" id="CHEBI:57623"/>
    </ligand>
</feature>
<dbReference type="GO" id="GO:0051745">
    <property type="term" value="F:4-hydroxy-3-methylbut-2-enyl diphosphate reductase activity"/>
    <property type="evidence" value="ECO:0007669"/>
    <property type="project" value="UniProtKB-UniRule"/>
</dbReference>
<dbReference type="HAMAP" id="MF_00191">
    <property type="entry name" value="IspH"/>
    <property type="match status" value="1"/>
</dbReference>
<dbReference type="AlphaFoldDB" id="A0A3N0I562"/>
<feature type="binding site" evidence="5">
    <location>
        <position position="224"/>
    </location>
    <ligand>
        <name>isopentenyl diphosphate</name>
        <dbReference type="ChEBI" id="CHEBI:128769"/>
    </ligand>
</feature>
<feature type="binding site" evidence="5">
    <location>
        <position position="132"/>
    </location>
    <ligand>
        <name>(2E)-4-hydroxy-3-methylbut-2-enyl diphosphate</name>
        <dbReference type="ChEBI" id="CHEBI:128753"/>
    </ligand>
</feature>
<keyword evidence="3 5" id="KW-0408">Iron</keyword>
<organism evidence="6 7">
    <name type="scientific">Absicoccus porci</name>
    <dbReference type="NCBI Taxonomy" id="2486576"/>
    <lineage>
        <taxon>Bacteria</taxon>
        <taxon>Bacillati</taxon>
        <taxon>Bacillota</taxon>
        <taxon>Erysipelotrichia</taxon>
        <taxon>Erysipelotrichales</taxon>
        <taxon>Erysipelotrichaceae</taxon>
        <taxon>Absicoccus</taxon>
    </lineage>
</organism>
<dbReference type="Pfam" id="PF02401">
    <property type="entry name" value="LYTB"/>
    <property type="match status" value="1"/>
</dbReference>
<protein>
    <recommendedName>
        <fullName evidence="5">4-hydroxy-3-methylbut-2-enyl diphosphate reductase</fullName>
        <shortName evidence="5">HMBPP reductase</shortName>
        <ecNumber evidence="5">1.17.7.4</ecNumber>
    </recommendedName>
</protein>
<proteinExistence type="inferred from homology"/>
<dbReference type="UniPathway" id="UPA00059">
    <property type="reaction ID" value="UER00105"/>
</dbReference>
<evidence type="ECO:0000256" key="5">
    <source>
        <dbReference type="HAMAP-Rule" id="MF_00191"/>
    </source>
</evidence>
<feature type="binding site" evidence="5">
    <location>
        <position position="195"/>
    </location>
    <ligand>
        <name>[4Fe-4S] cluster</name>
        <dbReference type="ChEBI" id="CHEBI:49883"/>
    </ligand>
</feature>
<dbReference type="PANTHER" id="PTHR30426:SF0">
    <property type="entry name" value="4-HYDROXY-3-METHYLBUT-2-ENYL DIPHOSPHATE REDUCTASE"/>
    <property type="match status" value="1"/>
</dbReference>
<sequence length="298" mass="33280">MRIIKVKPQGYCGGVLKAIDMAKQARKQYPDEKITILGNLVHNAYVKKALEQENIQTIEDSSKTRLELLDAIHEGIVIFTAHGIHPQVKEKAIQKGLHVIDASCPFVLQTQKIVQQKLQEGFDVLYIGKYRHPEAESIYTLSAAVHLVQNTKIPNITNPHIFVTNQTTMSIEDIDLIFQAIKAKYPQAVFHDEICNATRIRQQAILDLKDQAVDALIVVGDPSSNNTQKLLEIGKSAKIPLRMKVQTFKDIDLKILHSCSTIAVTSGASTPPYLTNQVIAYLQGKITKKEEIQIGKIL</sequence>
<feature type="binding site" evidence="5">
    <location>
        <position position="42"/>
    </location>
    <ligand>
        <name>isopentenyl diphosphate</name>
        <dbReference type="ChEBI" id="CHEBI:128769"/>
    </ligand>
</feature>
<comment type="similarity">
    <text evidence="5">Belongs to the IspH family.</text>
</comment>
<keyword evidence="5" id="KW-0414">Isoprene biosynthesis</keyword>
<feature type="binding site" evidence="5">
    <location>
        <position position="226"/>
    </location>
    <ligand>
        <name>(2E)-4-hydroxy-3-methylbut-2-enyl diphosphate</name>
        <dbReference type="ChEBI" id="CHEBI:128753"/>
    </ligand>
</feature>
<comment type="catalytic activity">
    <reaction evidence="5">
        <text>isopentenyl diphosphate + 2 oxidized [2Fe-2S]-[ferredoxin] + H2O = (2E)-4-hydroxy-3-methylbut-2-enyl diphosphate + 2 reduced [2Fe-2S]-[ferredoxin] + 2 H(+)</text>
        <dbReference type="Rhea" id="RHEA:24488"/>
        <dbReference type="Rhea" id="RHEA-COMP:10000"/>
        <dbReference type="Rhea" id="RHEA-COMP:10001"/>
        <dbReference type="ChEBI" id="CHEBI:15377"/>
        <dbReference type="ChEBI" id="CHEBI:15378"/>
        <dbReference type="ChEBI" id="CHEBI:33737"/>
        <dbReference type="ChEBI" id="CHEBI:33738"/>
        <dbReference type="ChEBI" id="CHEBI:128753"/>
        <dbReference type="ChEBI" id="CHEBI:128769"/>
        <dbReference type="EC" id="1.17.7.4"/>
    </reaction>
</comment>